<keyword evidence="2 6" id="KW-0645">Protease</keyword>
<feature type="compositionally biased region" description="Acidic residues" evidence="7">
    <location>
        <begin position="630"/>
        <end position="647"/>
    </location>
</feature>
<evidence type="ECO:0000313" key="9">
    <source>
        <dbReference type="EMBL" id="CEM21666.1"/>
    </source>
</evidence>
<evidence type="ECO:0000259" key="8">
    <source>
        <dbReference type="PROSITE" id="PS50203"/>
    </source>
</evidence>
<evidence type="ECO:0000256" key="2">
    <source>
        <dbReference type="ARBA" id="ARBA00022670"/>
    </source>
</evidence>
<proteinExistence type="inferred from homology"/>
<comment type="similarity">
    <text evidence="1">Belongs to the peptidase C2 family.</text>
</comment>
<dbReference type="PhylomeDB" id="A0A0G4G111"/>
<dbReference type="PANTHER" id="PTHR10183">
    <property type="entry name" value="CALPAIN"/>
    <property type="match status" value="1"/>
</dbReference>
<dbReference type="GO" id="GO:0006508">
    <property type="term" value="P:proteolysis"/>
    <property type="evidence" value="ECO:0007669"/>
    <property type="project" value="UniProtKB-KW"/>
</dbReference>
<dbReference type="PROSITE" id="PS00139">
    <property type="entry name" value="THIOL_PROTEASE_CYS"/>
    <property type="match status" value="1"/>
</dbReference>
<evidence type="ECO:0000256" key="7">
    <source>
        <dbReference type="SAM" id="MobiDB-lite"/>
    </source>
</evidence>
<dbReference type="PROSITE" id="PS50203">
    <property type="entry name" value="CALPAIN_CAT"/>
    <property type="match status" value="1"/>
</dbReference>
<reference evidence="9" key="1">
    <citation type="submission" date="2014-11" db="EMBL/GenBank/DDBJ databases">
        <authorList>
            <person name="Otto D Thomas"/>
            <person name="Naeem Raeece"/>
        </authorList>
    </citation>
    <scope>NUCLEOTIDE SEQUENCE</scope>
</reference>
<dbReference type="VEuPathDB" id="CryptoDB:Cvel_4020"/>
<feature type="region of interest" description="Disordered" evidence="7">
    <location>
        <begin position="550"/>
        <end position="666"/>
    </location>
</feature>
<dbReference type="EMBL" id="CDMZ01000795">
    <property type="protein sequence ID" value="CEM21666.1"/>
    <property type="molecule type" value="Genomic_DNA"/>
</dbReference>
<dbReference type="Pfam" id="PF00648">
    <property type="entry name" value="Peptidase_C2"/>
    <property type="match status" value="1"/>
</dbReference>
<dbReference type="InterPro" id="IPR001300">
    <property type="entry name" value="Peptidase_C2_calpain_cat"/>
</dbReference>
<gene>
    <name evidence="9" type="ORF">Cvel_4020</name>
</gene>
<feature type="domain" description="Calpain catalytic" evidence="8">
    <location>
        <begin position="226"/>
        <end position="543"/>
    </location>
</feature>
<organism evidence="9">
    <name type="scientific">Chromera velia CCMP2878</name>
    <dbReference type="NCBI Taxonomy" id="1169474"/>
    <lineage>
        <taxon>Eukaryota</taxon>
        <taxon>Sar</taxon>
        <taxon>Alveolata</taxon>
        <taxon>Colpodellida</taxon>
        <taxon>Chromeraceae</taxon>
        <taxon>Chromera</taxon>
    </lineage>
</organism>
<dbReference type="PANTHER" id="PTHR10183:SF379">
    <property type="entry name" value="CALPAIN-5"/>
    <property type="match status" value="1"/>
</dbReference>
<name>A0A0G4G111_9ALVE</name>
<keyword evidence="3 6" id="KW-0378">Hydrolase</keyword>
<protein>
    <recommendedName>
        <fullName evidence="8">Calpain catalytic domain-containing protein</fullName>
    </recommendedName>
</protein>
<evidence type="ECO:0000256" key="1">
    <source>
        <dbReference type="ARBA" id="ARBA00007623"/>
    </source>
</evidence>
<dbReference type="InterPro" id="IPR038765">
    <property type="entry name" value="Papain-like_cys_pep_sf"/>
</dbReference>
<feature type="active site" evidence="5 6">
    <location>
        <position position="471"/>
    </location>
</feature>
<dbReference type="Gene3D" id="3.90.70.10">
    <property type="entry name" value="Cysteine proteinases"/>
    <property type="match status" value="1"/>
</dbReference>
<sequence>MPDKILIIQGTPNGTGGQYAQLKTENDGRVAFKNQSSGLYLYWKNFATGGMGWHISDELGGTGIYAYCPEDAADPKAITMPFMGWSLEENNFVAFPATIKEMQVGGGATKKAAPRIVLMGREGPNAMINGGYVKLKEDYNGRPAYKFGPYNGRTLFLYFKQGEWRIGDTLGDDAKYASNPDMDALLPEQIDEPWEIADGPRMAKDKNLRVEVWSKKRWAAPEVPDGFIDPQFKPCQKSVGSKEPTSWMRASQLSFQKGKQFSKLFNTVDPGDLVQGDLGNCWLIASMAAVAEFPWAIKRLFKTKEFNPEGRYEMQLYDVTKKAWVSFTIDDHIPCEEMKWWMKKGRPRFAKPVGNELWCMLLEKAFAKFFGNYERLVGGICSVAFQCLTGSAEQYVWDKEGGKQKWERARVAVEEQIKRRTIVTTYEPDQFATDEELFDVFSEYDKKKFIISCSISAGAEKTREDGLVEGHAYTLLRVVDLPQHGLRLCKLRNPWGGGATHEWKGDFSDKSSRWTPELKAELGVSGKADGQFWMTWADFASRFNHSCVSPRSMAKEGTGETETGASSPPIGSPEYINGPGMEEDMGWDDEDDHADWDEDGWEEDQGEWEDADFEPKGGPYVFEDHYGGEGYDDYSFDDPDDYDDSEYEGERYKTYGTPPTDAAKGAAGKAKTEIGAVKVQVPAVKAAENNSSCCTIM</sequence>
<evidence type="ECO:0000256" key="5">
    <source>
        <dbReference type="PIRSR" id="PIRSR622684-1"/>
    </source>
</evidence>
<dbReference type="InterPro" id="IPR022684">
    <property type="entry name" value="Calpain_cysteine_protease"/>
</dbReference>
<feature type="active site" evidence="5 6">
    <location>
        <position position="493"/>
    </location>
</feature>
<evidence type="ECO:0000256" key="4">
    <source>
        <dbReference type="ARBA" id="ARBA00022807"/>
    </source>
</evidence>
<keyword evidence="4 6" id="KW-0788">Thiol protease</keyword>
<feature type="active site" evidence="5 6">
    <location>
        <position position="281"/>
    </location>
</feature>
<dbReference type="SMART" id="SM00230">
    <property type="entry name" value="CysPc"/>
    <property type="match status" value="1"/>
</dbReference>
<evidence type="ECO:0000256" key="3">
    <source>
        <dbReference type="ARBA" id="ARBA00022801"/>
    </source>
</evidence>
<dbReference type="GO" id="GO:0004198">
    <property type="term" value="F:calcium-dependent cysteine-type endopeptidase activity"/>
    <property type="evidence" value="ECO:0007669"/>
    <property type="project" value="InterPro"/>
</dbReference>
<evidence type="ECO:0000256" key="6">
    <source>
        <dbReference type="PROSITE-ProRule" id="PRU00239"/>
    </source>
</evidence>
<accession>A0A0G4G111</accession>
<dbReference type="AlphaFoldDB" id="A0A0G4G111"/>
<dbReference type="InterPro" id="IPR000169">
    <property type="entry name" value="Pept_cys_AS"/>
</dbReference>
<dbReference type="SUPFAM" id="SSF54001">
    <property type="entry name" value="Cysteine proteinases"/>
    <property type="match status" value="1"/>
</dbReference>
<feature type="compositionally biased region" description="Acidic residues" evidence="7">
    <location>
        <begin position="581"/>
        <end position="612"/>
    </location>
</feature>